<keyword evidence="4" id="KW-1185">Reference proteome</keyword>
<evidence type="ECO:0000313" key="4">
    <source>
        <dbReference type="Proteomes" id="UP000756921"/>
    </source>
</evidence>
<sequence>MSRVRAVVTALTLLGAASFTKPKGPNVWAWSIDTTWYACAVEICTHRTAPHHFASSRSHRTLPLHSTAPRLTPSTASYRTASYRTASYRTVAYPKATHPQQNAPRRLPHNRHCTAQHRSAPTLQATHVPPPLPPPPPSPSPSPTHRTHPPNDGVGGGGSATEDKEEEWVVRDRLVARQRVVGMLRYLGVPWKEFVRDVEGLEGESGVLGRGVYKGVGEGRSGWGENRGLRCNVDENTRIVW</sequence>
<dbReference type="AlphaFoldDB" id="A0A9P6GU59"/>
<comment type="caution">
    <text evidence="3">The sequence shown here is derived from an EMBL/GenBank/DDBJ whole genome shotgun (WGS) entry which is preliminary data.</text>
</comment>
<feature type="region of interest" description="Disordered" evidence="1">
    <location>
        <begin position="123"/>
        <end position="165"/>
    </location>
</feature>
<feature type="chain" id="PRO_5040450017" evidence="2">
    <location>
        <begin position="23"/>
        <end position="241"/>
    </location>
</feature>
<name>A0A9P6GU59_9PLEO</name>
<evidence type="ECO:0000256" key="2">
    <source>
        <dbReference type="SAM" id="SignalP"/>
    </source>
</evidence>
<gene>
    <name evidence="3" type="ORF">PMIN01_01436</name>
</gene>
<proteinExistence type="predicted"/>
<feature type="signal peptide" evidence="2">
    <location>
        <begin position="1"/>
        <end position="22"/>
    </location>
</feature>
<dbReference type="Proteomes" id="UP000756921">
    <property type="component" value="Unassembled WGS sequence"/>
</dbReference>
<keyword evidence="2" id="KW-0732">Signal</keyword>
<organism evidence="3 4">
    <name type="scientific">Paraphaeosphaeria minitans</name>
    <dbReference type="NCBI Taxonomy" id="565426"/>
    <lineage>
        <taxon>Eukaryota</taxon>
        <taxon>Fungi</taxon>
        <taxon>Dikarya</taxon>
        <taxon>Ascomycota</taxon>
        <taxon>Pezizomycotina</taxon>
        <taxon>Dothideomycetes</taxon>
        <taxon>Pleosporomycetidae</taxon>
        <taxon>Pleosporales</taxon>
        <taxon>Massarineae</taxon>
        <taxon>Didymosphaeriaceae</taxon>
        <taxon>Paraphaeosphaeria</taxon>
    </lineage>
</organism>
<dbReference type="EMBL" id="WJXW01000001">
    <property type="protein sequence ID" value="KAF9741897.1"/>
    <property type="molecule type" value="Genomic_DNA"/>
</dbReference>
<accession>A0A9P6GU59</accession>
<feature type="compositionally biased region" description="Pro residues" evidence="1">
    <location>
        <begin position="128"/>
        <end position="142"/>
    </location>
</feature>
<evidence type="ECO:0000313" key="3">
    <source>
        <dbReference type="EMBL" id="KAF9741897.1"/>
    </source>
</evidence>
<evidence type="ECO:0000256" key="1">
    <source>
        <dbReference type="SAM" id="MobiDB-lite"/>
    </source>
</evidence>
<reference evidence="3" key="1">
    <citation type="journal article" date="2020" name="Mol. Plant Microbe Interact.">
        <title>Genome Sequence of the Biocontrol Agent Coniothyrium minitans strain Conio (IMI 134523).</title>
        <authorList>
            <person name="Patel D."/>
            <person name="Shittu T.A."/>
            <person name="Baroncelli R."/>
            <person name="Muthumeenakshi S."/>
            <person name="Osborne T.H."/>
            <person name="Janganan T.K."/>
            <person name="Sreenivasaprasad S."/>
        </authorList>
    </citation>
    <scope>NUCLEOTIDE SEQUENCE</scope>
    <source>
        <strain evidence="3">Conio</strain>
    </source>
</reference>
<protein>
    <submittedName>
        <fullName evidence="3">Uncharacterized protein</fullName>
    </submittedName>
</protein>